<evidence type="ECO:0000313" key="3">
    <source>
        <dbReference type="Proteomes" id="UP000192596"/>
    </source>
</evidence>
<accession>A0A1V8SNP9</accession>
<dbReference type="Pfam" id="PF00651">
    <property type="entry name" value="BTB"/>
    <property type="match status" value="1"/>
</dbReference>
<dbReference type="SMART" id="SM00225">
    <property type="entry name" value="BTB"/>
    <property type="match status" value="1"/>
</dbReference>
<dbReference type="Gene3D" id="3.30.710.10">
    <property type="entry name" value="Potassium Channel Kv1.1, Chain A"/>
    <property type="match status" value="1"/>
</dbReference>
<dbReference type="InterPro" id="IPR000210">
    <property type="entry name" value="BTB/POZ_dom"/>
</dbReference>
<organism evidence="2 3">
    <name type="scientific">Cryoendolithus antarcticus</name>
    <dbReference type="NCBI Taxonomy" id="1507870"/>
    <lineage>
        <taxon>Eukaryota</taxon>
        <taxon>Fungi</taxon>
        <taxon>Dikarya</taxon>
        <taxon>Ascomycota</taxon>
        <taxon>Pezizomycotina</taxon>
        <taxon>Dothideomycetes</taxon>
        <taxon>Dothideomycetidae</taxon>
        <taxon>Cladosporiales</taxon>
        <taxon>Cladosporiaceae</taxon>
        <taxon>Cryoendolithus</taxon>
    </lineage>
</organism>
<feature type="domain" description="BTB" evidence="1">
    <location>
        <begin position="13"/>
        <end position="74"/>
    </location>
</feature>
<name>A0A1V8SNP9_9PEZI</name>
<reference evidence="3" key="1">
    <citation type="submission" date="2017-03" db="EMBL/GenBank/DDBJ databases">
        <title>Genomes of endolithic fungi from Antarctica.</title>
        <authorList>
            <person name="Coleine C."/>
            <person name="Masonjones S."/>
            <person name="Stajich J.E."/>
        </authorList>
    </citation>
    <scope>NUCLEOTIDE SEQUENCE [LARGE SCALE GENOMIC DNA]</scope>
    <source>
        <strain evidence="3">CCFEE 5527</strain>
    </source>
</reference>
<sequence>MASKKYFNNPELSDIKIKFGDNEIFAHRYELCKRSGYFEKLLTGESVLKDAKEITLDGDGDGNDALMAMLRHAYGLPYLPLTVADNELFPHVRVYIVAEKYGMYDLPCAVYERISKSLLGAEWKRFSSDLSDSLSALFSETPVGEDWLQPELVKICVDNMATWDDYDFGRVLKQTPDLATALFSRLGQIIGGAVKAFACPCCFEERLEDSAAADLKRDDQYCGDCGANCKAKFDDDATWLGRFRAACFMPKQRREEDRMQDDSE</sequence>
<protein>
    <recommendedName>
        <fullName evidence="1">BTB domain-containing protein</fullName>
    </recommendedName>
</protein>
<dbReference type="PROSITE" id="PS50097">
    <property type="entry name" value="BTB"/>
    <property type="match status" value="1"/>
</dbReference>
<dbReference type="AlphaFoldDB" id="A0A1V8SNP9"/>
<dbReference type="STRING" id="1507870.A0A1V8SNP9"/>
<dbReference type="EMBL" id="NAJO01000033">
    <property type="protein sequence ID" value="OQO00796.1"/>
    <property type="molecule type" value="Genomic_DNA"/>
</dbReference>
<proteinExistence type="predicted"/>
<evidence type="ECO:0000313" key="2">
    <source>
        <dbReference type="EMBL" id="OQO00796.1"/>
    </source>
</evidence>
<dbReference type="SUPFAM" id="SSF54695">
    <property type="entry name" value="POZ domain"/>
    <property type="match status" value="1"/>
</dbReference>
<evidence type="ECO:0000259" key="1">
    <source>
        <dbReference type="PROSITE" id="PS50097"/>
    </source>
</evidence>
<dbReference type="InParanoid" id="A0A1V8SNP9"/>
<dbReference type="Proteomes" id="UP000192596">
    <property type="component" value="Unassembled WGS sequence"/>
</dbReference>
<dbReference type="OrthoDB" id="6359816at2759"/>
<keyword evidence="3" id="KW-1185">Reference proteome</keyword>
<gene>
    <name evidence="2" type="ORF">B0A48_13483</name>
</gene>
<comment type="caution">
    <text evidence="2">The sequence shown here is derived from an EMBL/GenBank/DDBJ whole genome shotgun (WGS) entry which is preliminary data.</text>
</comment>
<dbReference type="InterPro" id="IPR011333">
    <property type="entry name" value="SKP1/BTB/POZ_sf"/>
</dbReference>